<gene>
    <name evidence="10" type="ORF">MTR67_052740</name>
</gene>
<keyword evidence="5 8" id="KW-0863">Zinc-finger</keyword>
<name>A0AAF0V7F8_SOLVR</name>
<dbReference type="PANTHER" id="PTHR22937">
    <property type="entry name" value="E3 UBIQUITIN-PROTEIN LIGASE RNF165"/>
    <property type="match status" value="1"/>
</dbReference>
<keyword evidence="4" id="KW-0479">Metal-binding</keyword>
<dbReference type="Proteomes" id="UP001234989">
    <property type="component" value="Chromosome 12"/>
</dbReference>
<evidence type="ECO:0000256" key="1">
    <source>
        <dbReference type="ARBA" id="ARBA00000900"/>
    </source>
</evidence>
<evidence type="ECO:0000313" key="10">
    <source>
        <dbReference type="EMBL" id="WMV59355.1"/>
    </source>
</evidence>
<dbReference type="EC" id="2.3.2.27" evidence="2"/>
<feature type="domain" description="RING-type" evidence="9">
    <location>
        <begin position="89"/>
        <end position="130"/>
    </location>
</feature>
<dbReference type="InterPro" id="IPR013083">
    <property type="entry name" value="Znf_RING/FYVE/PHD"/>
</dbReference>
<dbReference type="Pfam" id="PF13639">
    <property type="entry name" value="zf-RING_2"/>
    <property type="match status" value="1"/>
</dbReference>
<evidence type="ECO:0000256" key="6">
    <source>
        <dbReference type="ARBA" id="ARBA00022786"/>
    </source>
</evidence>
<comment type="catalytic activity">
    <reaction evidence="1">
        <text>S-ubiquitinyl-[E2 ubiquitin-conjugating enzyme]-L-cysteine + [acceptor protein]-L-lysine = [E2 ubiquitin-conjugating enzyme]-L-cysteine + N(6)-ubiquitinyl-[acceptor protein]-L-lysine.</text>
        <dbReference type="EC" id="2.3.2.27"/>
    </reaction>
</comment>
<dbReference type="AlphaFoldDB" id="A0AAF0V7F8"/>
<dbReference type="PANTHER" id="PTHR22937:SF113">
    <property type="entry name" value="RING-TYPE E3 UBIQUITIN TRANSFERASE"/>
    <property type="match status" value="1"/>
</dbReference>
<keyword evidence="6" id="KW-0833">Ubl conjugation pathway</keyword>
<dbReference type="SMART" id="SM00184">
    <property type="entry name" value="RING"/>
    <property type="match status" value="1"/>
</dbReference>
<keyword evidence="7" id="KW-0862">Zinc</keyword>
<keyword evidence="11" id="KW-1185">Reference proteome</keyword>
<organism evidence="10 11">
    <name type="scientific">Solanum verrucosum</name>
    <dbReference type="NCBI Taxonomy" id="315347"/>
    <lineage>
        <taxon>Eukaryota</taxon>
        <taxon>Viridiplantae</taxon>
        <taxon>Streptophyta</taxon>
        <taxon>Embryophyta</taxon>
        <taxon>Tracheophyta</taxon>
        <taxon>Spermatophyta</taxon>
        <taxon>Magnoliopsida</taxon>
        <taxon>eudicotyledons</taxon>
        <taxon>Gunneridae</taxon>
        <taxon>Pentapetalae</taxon>
        <taxon>asterids</taxon>
        <taxon>lamiids</taxon>
        <taxon>Solanales</taxon>
        <taxon>Solanaceae</taxon>
        <taxon>Solanoideae</taxon>
        <taxon>Solaneae</taxon>
        <taxon>Solanum</taxon>
    </lineage>
</organism>
<evidence type="ECO:0000256" key="2">
    <source>
        <dbReference type="ARBA" id="ARBA00012483"/>
    </source>
</evidence>
<proteinExistence type="predicted"/>
<dbReference type="Gene3D" id="3.30.40.10">
    <property type="entry name" value="Zinc/RING finger domain, C3HC4 (zinc finger)"/>
    <property type="match status" value="1"/>
</dbReference>
<keyword evidence="3" id="KW-0808">Transferase</keyword>
<reference evidence="10" key="1">
    <citation type="submission" date="2023-08" db="EMBL/GenBank/DDBJ databases">
        <title>A de novo genome assembly of Solanum verrucosum Schlechtendal, a Mexican diploid species geographically isolated from the other diploid A-genome species in potato relatives.</title>
        <authorList>
            <person name="Hosaka K."/>
        </authorList>
    </citation>
    <scope>NUCLEOTIDE SEQUENCE</scope>
    <source>
        <tissue evidence="10">Young leaves</tissue>
    </source>
</reference>
<evidence type="ECO:0000259" key="9">
    <source>
        <dbReference type="PROSITE" id="PS50089"/>
    </source>
</evidence>
<dbReference type="InterPro" id="IPR001841">
    <property type="entry name" value="Znf_RING"/>
</dbReference>
<evidence type="ECO:0000256" key="5">
    <source>
        <dbReference type="ARBA" id="ARBA00022771"/>
    </source>
</evidence>
<evidence type="ECO:0000256" key="3">
    <source>
        <dbReference type="ARBA" id="ARBA00022679"/>
    </source>
</evidence>
<evidence type="ECO:0000256" key="8">
    <source>
        <dbReference type="PROSITE-ProRule" id="PRU00175"/>
    </source>
</evidence>
<evidence type="ECO:0000256" key="7">
    <source>
        <dbReference type="ARBA" id="ARBA00022833"/>
    </source>
</evidence>
<dbReference type="SUPFAM" id="SSF57850">
    <property type="entry name" value="RING/U-box"/>
    <property type="match status" value="1"/>
</dbReference>
<dbReference type="PROSITE" id="PS50089">
    <property type="entry name" value="ZF_RING_2"/>
    <property type="match status" value="1"/>
</dbReference>
<accession>A0AAF0V7F8</accession>
<dbReference type="InterPro" id="IPR045191">
    <property type="entry name" value="MBR1/2-like"/>
</dbReference>
<dbReference type="GO" id="GO:0008270">
    <property type="term" value="F:zinc ion binding"/>
    <property type="evidence" value="ECO:0007669"/>
    <property type="project" value="UniProtKB-KW"/>
</dbReference>
<evidence type="ECO:0000313" key="11">
    <source>
        <dbReference type="Proteomes" id="UP001234989"/>
    </source>
</evidence>
<evidence type="ECO:0000256" key="4">
    <source>
        <dbReference type="ARBA" id="ARBA00022723"/>
    </source>
</evidence>
<dbReference type="GO" id="GO:0061630">
    <property type="term" value="F:ubiquitin protein ligase activity"/>
    <property type="evidence" value="ECO:0007669"/>
    <property type="project" value="UniProtKB-EC"/>
</dbReference>
<dbReference type="EMBL" id="CP133623">
    <property type="protein sequence ID" value="WMV59355.1"/>
    <property type="molecule type" value="Genomic_DNA"/>
</dbReference>
<sequence>MQRRTITTNTIFQNEATYDFGHVRTMTSAAHRSRIFYIRPKSHCIGFVGLQDQTENVNTGLSREVIYARMNHIMYQSIERSTSGDNDTCSICLDDYSNGQIIGSADCHHTFHFDCISLWIMQKNSCHFCKRIALAI</sequence>
<protein>
    <recommendedName>
        <fullName evidence="2">RING-type E3 ubiquitin transferase</fullName>
        <ecNumber evidence="2">2.3.2.27</ecNumber>
    </recommendedName>
</protein>